<reference evidence="1" key="1">
    <citation type="journal article" date="2021" name="Genome Biol. Evol.">
        <title>A High-Quality Reference Genome for a Parasitic Bivalve with Doubly Uniparental Inheritance (Bivalvia: Unionida).</title>
        <authorList>
            <person name="Smith C.H."/>
        </authorList>
    </citation>
    <scope>NUCLEOTIDE SEQUENCE</scope>
    <source>
        <strain evidence="1">CHS0354</strain>
    </source>
</reference>
<accession>A0AAE0SPW3</accession>
<organism evidence="1 2">
    <name type="scientific">Potamilus streckersoni</name>
    <dbReference type="NCBI Taxonomy" id="2493646"/>
    <lineage>
        <taxon>Eukaryota</taxon>
        <taxon>Metazoa</taxon>
        <taxon>Spiralia</taxon>
        <taxon>Lophotrochozoa</taxon>
        <taxon>Mollusca</taxon>
        <taxon>Bivalvia</taxon>
        <taxon>Autobranchia</taxon>
        <taxon>Heteroconchia</taxon>
        <taxon>Palaeoheterodonta</taxon>
        <taxon>Unionida</taxon>
        <taxon>Unionoidea</taxon>
        <taxon>Unionidae</taxon>
        <taxon>Ambleminae</taxon>
        <taxon>Lampsilini</taxon>
        <taxon>Potamilus</taxon>
    </lineage>
</organism>
<sequence>MDSRTVNHDEIEVALKYRFQQLGGKILAVGKEDAAVSYQRIRRSCSKNGVMQSLSKAVEENRLQSKLCLRRPSVR</sequence>
<name>A0AAE0SPW3_9BIVA</name>
<gene>
    <name evidence="1" type="ORF">CHS0354_032519</name>
</gene>
<evidence type="ECO:0000313" key="2">
    <source>
        <dbReference type="Proteomes" id="UP001195483"/>
    </source>
</evidence>
<dbReference type="AlphaFoldDB" id="A0AAE0SPW3"/>
<reference evidence="1" key="3">
    <citation type="submission" date="2023-05" db="EMBL/GenBank/DDBJ databases">
        <authorList>
            <person name="Smith C.H."/>
        </authorList>
    </citation>
    <scope>NUCLEOTIDE SEQUENCE</scope>
    <source>
        <strain evidence="1">CHS0354</strain>
        <tissue evidence="1">Mantle</tissue>
    </source>
</reference>
<keyword evidence="2" id="KW-1185">Reference proteome</keyword>
<reference evidence="1" key="2">
    <citation type="journal article" date="2021" name="Genome Biol. Evol.">
        <title>Developing a high-quality reference genome for a parasitic bivalve with doubly uniparental inheritance (Bivalvia: Unionida).</title>
        <authorList>
            <person name="Smith C.H."/>
        </authorList>
    </citation>
    <scope>NUCLEOTIDE SEQUENCE</scope>
    <source>
        <strain evidence="1">CHS0354</strain>
        <tissue evidence="1">Mantle</tissue>
    </source>
</reference>
<proteinExistence type="predicted"/>
<dbReference type="Proteomes" id="UP001195483">
    <property type="component" value="Unassembled WGS sequence"/>
</dbReference>
<evidence type="ECO:0000313" key="1">
    <source>
        <dbReference type="EMBL" id="KAK3596001.1"/>
    </source>
</evidence>
<protein>
    <submittedName>
        <fullName evidence="1">Uncharacterized protein</fullName>
    </submittedName>
</protein>
<comment type="caution">
    <text evidence="1">The sequence shown here is derived from an EMBL/GenBank/DDBJ whole genome shotgun (WGS) entry which is preliminary data.</text>
</comment>
<dbReference type="EMBL" id="JAEAOA010001917">
    <property type="protein sequence ID" value="KAK3596001.1"/>
    <property type="molecule type" value="Genomic_DNA"/>
</dbReference>